<dbReference type="Ensembl" id="ENSLACT00000026155.1">
    <property type="protein sequence ID" value="ENSLACP00000022311.1"/>
    <property type="gene ID" value="ENSLACG00000005728.2"/>
</dbReference>
<feature type="compositionally biased region" description="Basic and acidic residues" evidence="13">
    <location>
        <begin position="793"/>
        <end position="808"/>
    </location>
</feature>
<dbReference type="PANTHER" id="PTHR15989:SF5">
    <property type="entry name" value="VEZATIN"/>
    <property type="match status" value="1"/>
</dbReference>
<feature type="compositionally biased region" description="Basic and acidic residues" evidence="13">
    <location>
        <begin position="573"/>
        <end position="587"/>
    </location>
</feature>
<dbReference type="AlphaFoldDB" id="M3XHV5"/>
<dbReference type="EMBL" id="AFYH01171683">
    <property type="status" value="NOT_ANNOTATED_CDS"/>
    <property type="molecule type" value="Genomic_DNA"/>
</dbReference>
<evidence type="ECO:0000256" key="2">
    <source>
        <dbReference type="ARBA" id="ARBA00004536"/>
    </source>
</evidence>
<dbReference type="OMA" id="IVCENPR"/>
<evidence type="ECO:0000256" key="6">
    <source>
        <dbReference type="ARBA" id="ARBA00022475"/>
    </source>
</evidence>
<evidence type="ECO:0000313" key="16">
    <source>
        <dbReference type="Ensembl" id="ENSLACP00000022311.1"/>
    </source>
</evidence>
<gene>
    <name evidence="16" type="primary">VEZT</name>
</gene>
<evidence type="ECO:0000259" key="15">
    <source>
        <dbReference type="Pfam" id="PF12632"/>
    </source>
</evidence>
<dbReference type="Pfam" id="PF12632">
    <property type="entry name" value="Vezatin"/>
    <property type="match status" value="1"/>
</dbReference>
<dbReference type="Proteomes" id="UP000008672">
    <property type="component" value="Unassembled WGS sequence"/>
</dbReference>
<feature type="transmembrane region" description="Helical" evidence="14">
    <location>
        <begin position="145"/>
        <end position="165"/>
    </location>
</feature>
<evidence type="ECO:0000256" key="1">
    <source>
        <dbReference type="ARBA" id="ARBA00004123"/>
    </source>
</evidence>
<evidence type="ECO:0000256" key="11">
    <source>
        <dbReference type="ARBA" id="ARBA00023136"/>
    </source>
</evidence>
<dbReference type="GO" id="GO:0005634">
    <property type="term" value="C:nucleus"/>
    <property type="evidence" value="ECO:0007669"/>
    <property type="project" value="UniProtKB-SubCell"/>
</dbReference>
<keyword evidence="11 14" id="KW-0472">Membrane</keyword>
<evidence type="ECO:0000256" key="10">
    <source>
        <dbReference type="ARBA" id="ARBA00023054"/>
    </source>
</evidence>
<feature type="region of interest" description="Disordered" evidence="13">
    <location>
        <begin position="624"/>
        <end position="692"/>
    </location>
</feature>
<dbReference type="EMBL" id="AFYH01171684">
    <property type="status" value="NOT_ANNOTATED_CDS"/>
    <property type="molecule type" value="Genomic_DNA"/>
</dbReference>
<dbReference type="GO" id="GO:0005886">
    <property type="term" value="C:plasma membrane"/>
    <property type="evidence" value="ECO:0007669"/>
    <property type="project" value="UniProtKB-SubCell"/>
</dbReference>
<dbReference type="EMBL" id="AFYH01171687">
    <property type="status" value="NOT_ANNOTATED_CDS"/>
    <property type="molecule type" value="Genomic_DNA"/>
</dbReference>
<dbReference type="GO" id="GO:0017022">
    <property type="term" value="F:myosin binding"/>
    <property type="evidence" value="ECO:0007669"/>
    <property type="project" value="InterPro"/>
</dbReference>
<feature type="region of interest" description="Disordered" evidence="13">
    <location>
        <begin position="553"/>
        <end position="587"/>
    </location>
</feature>
<dbReference type="InterPro" id="IPR026858">
    <property type="entry name" value="Vezatin"/>
</dbReference>
<comment type="similarity">
    <text evidence="4">Belongs to the vezatin family.</text>
</comment>
<evidence type="ECO:0000313" key="17">
    <source>
        <dbReference type="Proteomes" id="UP000008672"/>
    </source>
</evidence>
<dbReference type="EMBL" id="AFYH01171685">
    <property type="status" value="NOT_ANNOTATED_CDS"/>
    <property type="molecule type" value="Genomic_DNA"/>
</dbReference>
<evidence type="ECO:0000256" key="4">
    <source>
        <dbReference type="ARBA" id="ARBA00007245"/>
    </source>
</evidence>
<keyword evidence="12" id="KW-0539">Nucleus</keyword>
<evidence type="ECO:0000256" key="7">
    <source>
        <dbReference type="ARBA" id="ARBA00022692"/>
    </source>
</evidence>
<keyword evidence="6" id="KW-1003">Cell membrane</keyword>
<dbReference type="InterPro" id="IPR026859">
    <property type="entry name" value="Myosin-bd"/>
</dbReference>
<keyword evidence="8" id="KW-0965">Cell junction</keyword>
<dbReference type="GO" id="GO:0005912">
    <property type="term" value="C:adherens junction"/>
    <property type="evidence" value="ECO:0007669"/>
    <property type="project" value="UniProtKB-SubCell"/>
</dbReference>
<feature type="region of interest" description="Disordered" evidence="13">
    <location>
        <begin position="771"/>
        <end position="808"/>
    </location>
</feature>
<keyword evidence="7 14" id="KW-0812">Transmembrane</keyword>
<reference evidence="16" key="2">
    <citation type="submission" date="2025-08" db="UniProtKB">
        <authorList>
            <consortium name="Ensembl"/>
        </authorList>
    </citation>
    <scope>IDENTIFICATION</scope>
</reference>
<dbReference type="InParanoid" id="M3XHV5"/>
<evidence type="ECO:0000256" key="5">
    <source>
        <dbReference type="ARBA" id="ARBA00018125"/>
    </source>
</evidence>
<dbReference type="EMBL" id="AFYH01171686">
    <property type="status" value="NOT_ANNOTATED_CDS"/>
    <property type="molecule type" value="Genomic_DNA"/>
</dbReference>
<dbReference type="EMBL" id="AFYH01171688">
    <property type="status" value="NOT_ANNOTATED_CDS"/>
    <property type="molecule type" value="Genomic_DNA"/>
</dbReference>
<dbReference type="KEGG" id="lcm:102357029"/>
<dbReference type="PANTHER" id="PTHR15989">
    <property type="entry name" value="VEZATIN"/>
    <property type="match status" value="1"/>
</dbReference>
<accession>M3XHV5</accession>
<organism evidence="16 17">
    <name type="scientific">Latimeria chalumnae</name>
    <name type="common">Coelacanth</name>
    <dbReference type="NCBI Taxonomy" id="7897"/>
    <lineage>
        <taxon>Eukaryota</taxon>
        <taxon>Metazoa</taxon>
        <taxon>Chordata</taxon>
        <taxon>Craniata</taxon>
        <taxon>Vertebrata</taxon>
        <taxon>Euteleostomi</taxon>
        <taxon>Coelacanthiformes</taxon>
        <taxon>Coelacanthidae</taxon>
        <taxon>Latimeria</taxon>
    </lineage>
</organism>
<evidence type="ECO:0000256" key="8">
    <source>
        <dbReference type="ARBA" id="ARBA00022949"/>
    </source>
</evidence>
<evidence type="ECO:0000256" key="13">
    <source>
        <dbReference type="SAM" id="MobiDB-lite"/>
    </source>
</evidence>
<dbReference type="GO" id="GO:0098609">
    <property type="term" value="P:cell-cell adhesion"/>
    <property type="evidence" value="ECO:0007669"/>
    <property type="project" value="InterPro"/>
</dbReference>
<dbReference type="EMBL" id="AFYH01171682">
    <property type="status" value="NOT_ANNOTATED_CDS"/>
    <property type="molecule type" value="Genomic_DNA"/>
</dbReference>
<comment type="subcellular location">
    <subcellularLocation>
        <location evidence="2">Cell junction</location>
        <location evidence="2">Adherens junction</location>
    </subcellularLocation>
    <subcellularLocation>
        <location evidence="3">Cell membrane</location>
        <topology evidence="3">Multi-pass membrane protein</topology>
    </subcellularLocation>
    <subcellularLocation>
        <location evidence="1">Nucleus</location>
    </subcellularLocation>
</comment>
<proteinExistence type="inferred from homology"/>
<feature type="transmembrane region" description="Helical" evidence="14">
    <location>
        <begin position="171"/>
        <end position="192"/>
    </location>
</feature>
<evidence type="ECO:0000256" key="14">
    <source>
        <dbReference type="SAM" id="Phobius"/>
    </source>
</evidence>
<reference evidence="17" key="1">
    <citation type="submission" date="2011-08" db="EMBL/GenBank/DDBJ databases">
        <title>The draft genome of Latimeria chalumnae.</title>
        <authorList>
            <person name="Di Palma F."/>
            <person name="Alfoldi J."/>
            <person name="Johnson J."/>
            <person name="Berlin A."/>
            <person name="Gnerre S."/>
            <person name="Jaffe D."/>
            <person name="MacCallum I."/>
            <person name="Young S."/>
            <person name="Walker B.J."/>
            <person name="Lander E."/>
            <person name="Lindblad-Toh K."/>
        </authorList>
    </citation>
    <scope>NUCLEOTIDE SEQUENCE [LARGE SCALE GENOMIC DNA]</scope>
    <source>
        <strain evidence="17">Wild caught</strain>
    </source>
</reference>
<feature type="domain" description="Myosin-binding" evidence="15">
    <location>
        <begin position="151"/>
        <end position="446"/>
    </location>
</feature>
<evidence type="ECO:0000256" key="9">
    <source>
        <dbReference type="ARBA" id="ARBA00022989"/>
    </source>
</evidence>
<evidence type="ECO:0000256" key="3">
    <source>
        <dbReference type="ARBA" id="ARBA00004651"/>
    </source>
</evidence>
<dbReference type="OrthoDB" id="21151at2759"/>
<feature type="compositionally biased region" description="Acidic residues" evidence="13">
    <location>
        <begin position="774"/>
        <end position="792"/>
    </location>
</feature>
<protein>
    <recommendedName>
        <fullName evidence="5">Vezatin</fullName>
    </recommendedName>
</protein>
<dbReference type="eggNOG" id="ENOG502QTQW">
    <property type="taxonomic scope" value="Eukaryota"/>
</dbReference>
<reference evidence="16" key="3">
    <citation type="submission" date="2025-09" db="UniProtKB">
        <authorList>
            <consortium name="Ensembl"/>
        </authorList>
    </citation>
    <scope>IDENTIFICATION</scope>
</reference>
<sequence length="808" mass="91045">MTEELDEEVVFENSPLYQYLQDLGHTDFEICPAVSQEEKQCTPEAGQREQDVNAAAKRGVFLKIIESLGSWNPFPQCIRIDSRLHQLDVGFRLCSLRTILEQEVLLQEDVELIELLDPSILSAGRPQEQENGHPPVLSSLATSNIWDISVLIAFVITLIAVLTLWDGFSWLTWGPGLLAFSAYVVVRGFSFWKTAKLQMTMRKFNVQLEEIVTTSRAFTNLMRKALRLIQETEVISRGFTLLLDRVSAACPFNRAGQHPGQNLIGLRKAVYRTVRTSFQATRRTTCYMLKSYPLNSEIDNVTNYISAVPLNELGLGLSEEQVTEELTQEITDNYNLPSLKVLFQLWIGQSSEFFRRLALLLSPNHASSKTPITPEHLAHNIVSDVLQNLPHTLPACLAELKRSYEFHRYFQTHHESVSERSAKVKQKSGDLNNFYATIRSLHLHLKAVLYEVIILEDELEKLVGSKETTEMTLEFFQALEEKLKLIQPHMQASSSCWEGAVSQVEKMVRKPTREGKPAMSVENLYPTVTASAQPIIKIEDKDPVPEEQELEAYVEDSDSDGECRSSDFCYLSPEEKERQKREREESQRVLQELKSVLGLKASETERQRWKQLLFNDQAVVKLSSPVDTPAEPTSAPEPSRELSDLVPQEHCNGDTSAEEEAGTQTDSSTAGHGMRTEYVSPRCVPPEDPAVGGALFSKEAEESTHYQWDGVEEGEGRDGAGMEQLRPPFRETLQTSNKPRFLGFHAPADLNFTSVLAAQIAAKLQTFATMEEQTFGDEDEGDEEEVEAENEVALDRRHGDKDTESKGS</sequence>
<keyword evidence="10" id="KW-0175">Coiled coil</keyword>
<dbReference type="HOGENOM" id="CLU_019876_1_0_1"/>
<dbReference type="EMBL" id="AFYH01171689">
    <property type="status" value="NOT_ANNOTATED_CDS"/>
    <property type="molecule type" value="Genomic_DNA"/>
</dbReference>
<dbReference type="GeneTree" id="ENSGT00390000003290"/>
<keyword evidence="9 14" id="KW-1133">Transmembrane helix</keyword>
<keyword evidence="17" id="KW-1185">Reference proteome</keyword>
<dbReference type="FunCoup" id="M3XHV5">
    <property type="interactions" value="2415"/>
</dbReference>
<name>M3XHV5_LATCH</name>
<evidence type="ECO:0000256" key="12">
    <source>
        <dbReference type="ARBA" id="ARBA00023242"/>
    </source>
</evidence>
<dbReference type="STRING" id="7897.ENSLACP00000022311"/>
<dbReference type="EMBL" id="AFYH01171681">
    <property type="status" value="NOT_ANNOTATED_CDS"/>
    <property type="molecule type" value="Genomic_DNA"/>
</dbReference>